<dbReference type="OrthoDB" id="42895at2157"/>
<dbReference type="RefSeq" id="WP_048099915.1">
    <property type="nucleotide sequence ID" value="NZ_JFZT01000045.1"/>
</dbReference>
<dbReference type="AlphaFoldDB" id="A0A031LMT4"/>
<keyword evidence="2" id="KW-1185">Reference proteome</keyword>
<dbReference type="EMBL" id="JFZT01000045">
    <property type="protein sequence ID" value="EZQ04725.1"/>
    <property type="molecule type" value="Genomic_DNA"/>
</dbReference>
<sequence>MSEELVTPKERALLEIKDYLFDLLDQLNSLIEDNKDILAKNGILPTLLSAIELVTMQKYDLDLVMKIYWNNLYNVILKMNSLPEIKDKLTDIMKDASIINQVKQEANI</sequence>
<gene>
    <name evidence="1" type="ORF">CM19_08390</name>
</gene>
<protein>
    <submittedName>
        <fullName evidence="1">Uncharacterized protein</fullName>
    </submittedName>
</protein>
<dbReference type="Proteomes" id="UP000024332">
    <property type="component" value="Unassembled WGS sequence"/>
</dbReference>
<evidence type="ECO:0000313" key="1">
    <source>
        <dbReference type="EMBL" id="EZQ04725.1"/>
    </source>
</evidence>
<name>A0A031LMT4_9CREN</name>
<organism evidence="1 2">
    <name type="scientific">Candidatus Acidianus copahuensis</name>
    <dbReference type="NCBI Taxonomy" id="1160895"/>
    <lineage>
        <taxon>Archaea</taxon>
        <taxon>Thermoproteota</taxon>
        <taxon>Thermoprotei</taxon>
        <taxon>Sulfolobales</taxon>
        <taxon>Sulfolobaceae</taxon>
        <taxon>Acidianus</taxon>
    </lineage>
</organism>
<proteinExistence type="predicted"/>
<reference evidence="1 2" key="1">
    <citation type="submission" date="2014-03" db="EMBL/GenBank/DDBJ databases">
        <title>Draft genome sequence of the novel thermoacidophilic archaea Acidianus copahuensis ALE1 strain, isolated from Copahue volcanic area in Neuquen Argentina.</title>
        <authorList>
            <person name="Urbieta M.S."/>
            <person name="Rascovan N."/>
            <person name="Castro C."/>
            <person name="Revale S."/>
            <person name="Giaveno M.A."/>
            <person name="Vazquez M.P."/>
            <person name="Donati E.R."/>
        </authorList>
    </citation>
    <scope>NUCLEOTIDE SEQUENCE [LARGE SCALE GENOMIC DNA]</scope>
    <source>
        <strain evidence="1 2">ALE1</strain>
    </source>
</reference>
<accession>A0A031LMT4</accession>
<evidence type="ECO:0000313" key="2">
    <source>
        <dbReference type="Proteomes" id="UP000024332"/>
    </source>
</evidence>
<dbReference type="STRING" id="1160895.CM19_08390"/>
<comment type="caution">
    <text evidence="1">The sequence shown here is derived from an EMBL/GenBank/DDBJ whole genome shotgun (WGS) entry which is preliminary data.</text>
</comment>